<sequence>MRRIISTIICGALRSPTSALRLQSRYRSALRQISCRGRGRRLRLQYDDGIVAATRVLRRRTHHQIHGRRLLELLSQQLDATRAASEERVQIPSL</sequence>
<proteinExistence type="predicted"/>
<gene>
    <name evidence="1" type="ORF">COCVIDRAFT_91413</name>
</gene>
<protein>
    <submittedName>
        <fullName evidence="1">Uncharacterized protein</fullName>
    </submittedName>
</protein>
<dbReference type="GeneID" id="26259344"/>
<dbReference type="HOGENOM" id="CLU_2385828_0_0_1"/>
<reference evidence="1 2" key="1">
    <citation type="journal article" date="2013" name="PLoS Genet.">
        <title>Comparative genome structure, secondary metabolite, and effector coding capacity across Cochliobolus pathogens.</title>
        <authorList>
            <person name="Condon B.J."/>
            <person name="Leng Y."/>
            <person name="Wu D."/>
            <person name="Bushley K.E."/>
            <person name="Ohm R.A."/>
            <person name="Otillar R."/>
            <person name="Martin J."/>
            <person name="Schackwitz W."/>
            <person name="Grimwood J."/>
            <person name="MohdZainudin N."/>
            <person name="Xue C."/>
            <person name="Wang R."/>
            <person name="Manning V.A."/>
            <person name="Dhillon B."/>
            <person name="Tu Z.J."/>
            <person name="Steffenson B.J."/>
            <person name="Salamov A."/>
            <person name="Sun H."/>
            <person name="Lowry S."/>
            <person name="LaButti K."/>
            <person name="Han J."/>
            <person name="Copeland A."/>
            <person name="Lindquist E."/>
            <person name="Barry K."/>
            <person name="Schmutz J."/>
            <person name="Baker S.E."/>
            <person name="Ciuffetti L.M."/>
            <person name="Grigoriev I.V."/>
            <person name="Zhong S."/>
            <person name="Turgeon B.G."/>
        </authorList>
    </citation>
    <scope>NUCLEOTIDE SEQUENCE [LARGE SCALE GENOMIC DNA]</scope>
    <source>
        <strain evidence="1 2">FI3</strain>
    </source>
</reference>
<dbReference type="AlphaFoldDB" id="W7EPW7"/>
<keyword evidence="2" id="KW-1185">Reference proteome</keyword>
<dbReference type="RefSeq" id="XP_014559672.1">
    <property type="nucleotide sequence ID" value="XM_014704186.1"/>
</dbReference>
<evidence type="ECO:0000313" key="2">
    <source>
        <dbReference type="Proteomes" id="UP000054337"/>
    </source>
</evidence>
<organism evidence="1 2">
    <name type="scientific">Bipolaris victoriae (strain FI3)</name>
    <name type="common">Victoria blight of oats agent</name>
    <name type="synonym">Cochliobolus victoriae</name>
    <dbReference type="NCBI Taxonomy" id="930091"/>
    <lineage>
        <taxon>Eukaryota</taxon>
        <taxon>Fungi</taxon>
        <taxon>Dikarya</taxon>
        <taxon>Ascomycota</taxon>
        <taxon>Pezizomycotina</taxon>
        <taxon>Dothideomycetes</taxon>
        <taxon>Pleosporomycetidae</taxon>
        <taxon>Pleosporales</taxon>
        <taxon>Pleosporineae</taxon>
        <taxon>Pleosporaceae</taxon>
        <taxon>Bipolaris</taxon>
    </lineage>
</organism>
<accession>W7EPW7</accession>
<dbReference type="Proteomes" id="UP000054337">
    <property type="component" value="Unassembled WGS sequence"/>
</dbReference>
<name>W7EPW7_BIPV3</name>
<dbReference type="EMBL" id="KI968708">
    <property type="protein sequence ID" value="EUN30086.1"/>
    <property type="molecule type" value="Genomic_DNA"/>
</dbReference>
<evidence type="ECO:0000313" key="1">
    <source>
        <dbReference type="EMBL" id="EUN30086.1"/>
    </source>
</evidence>